<feature type="region of interest" description="Disordered" evidence="1">
    <location>
        <begin position="270"/>
        <end position="295"/>
    </location>
</feature>
<dbReference type="SUPFAM" id="SSF56601">
    <property type="entry name" value="beta-lactamase/transpeptidase-like"/>
    <property type="match status" value="1"/>
</dbReference>
<dbReference type="OrthoDB" id="5243140at2"/>
<dbReference type="AlphaFoldDB" id="A0A4R5A0V0"/>
<dbReference type="GO" id="GO:0030655">
    <property type="term" value="P:beta-lactam antibiotic catabolic process"/>
    <property type="evidence" value="ECO:0007669"/>
    <property type="project" value="InterPro"/>
</dbReference>
<dbReference type="PANTHER" id="PTHR35333">
    <property type="entry name" value="BETA-LACTAMASE"/>
    <property type="match status" value="1"/>
</dbReference>
<dbReference type="Gene3D" id="3.40.710.10">
    <property type="entry name" value="DD-peptidase/beta-lactamase superfamily"/>
    <property type="match status" value="1"/>
</dbReference>
<evidence type="ECO:0000313" key="4">
    <source>
        <dbReference type="Proteomes" id="UP000294513"/>
    </source>
</evidence>
<dbReference type="GO" id="GO:0008800">
    <property type="term" value="F:beta-lactamase activity"/>
    <property type="evidence" value="ECO:0007669"/>
    <property type="project" value="InterPro"/>
</dbReference>
<proteinExistence type="predicted"/>
<name>A0A4R5A0V0_9ACTN</name>
<dbReference type="Proteomes" id="UP000294513">
    <property type="component" value="Unassembled WGS sequence"/>
</dbReference>
<dbReference type="InterPro" id="IPR012338">
    <property type="entry name" value="Beta-lactam/transpept-like"/>
</dbReference>
<protein>
    <recommendedName>
        <fullName evidence="2">Beta-lactamase class A catalytic domain-containing protein</fullName>
    </recommendedName>
</protein>
<reference evidence="3 4" key="1">
    <citation type="submission" date="2019-03" db="EMBL/GenBank/DDBJ databases">
        <title>Draft genome sequences of novel Actinobacteria.</title>
        <authorList>
            <person name="Sahin N."/>
            <person name="Ay H."/>
            <person name="Saygin H."/>
        </authorList>
    </citation>
    <scope>NUCLEOTIDE SEQUENCE [LARGE SCALE GENOMIC DNA]</scope>
    <source>
        <strain evidence="3 4">H3C3</strain>
    </source>
</reference>
<dbReference type="PANTHER" id="PTHR35333:SF3">
    <property type="entry name" value="BETA-LACTAMASE-TYPE TRANSPEPTIDASE FOLD CONTAINING PROTEIN"/>
    <property type="match status" value="1"/>
</dbReference>
<comment type="caution">
    <text evidence="3">The sequence shown here is derived from an EMBL/GenBank/DDBJ whole genome shotgun (WGS) entry which is preliminary data.</text>
</comment>
<organism evidence="3 4">
    <name type="scientific">Actinomadura rubrisoli</name>
    <dbReference type="NCBI Taxonomy" id="2530368"/>
    <lineage>
        <taxon>Bacteria</taxon>
        <taxon>Bacillati</taxon>
        <taxon>Actinomycetota</taxon>
        <taxon>Actinomycetes</taxon>
        <taxon>Streptosporangiales</taxon>
        <taxon>Thermomonosporaceae</taxon>
        <taxon>Actinomadura</taxon>
    </lineage>
</organism>
<dbReference type="InterPro" id="IPR000871">
    <property type="entry name" value="Beta-lactam_class-A"/>
</dbReference>
<evidence type="ECO:0000256" key="1">
    <source>
        <dbReference type="SAM" id="MobiDB-lite"/>
    </source>
</evidence>
<dbReference type="InterPro" id="IPR045155">
    <property type="entry name" value="Beta-lactam_cat"/>
</dbReference>
<dbReference type="EMBL" id="SMKU01000413">
    <property type="protein sequence ID" value="TDD65393.1"/>
    <property type="molecule type" value="Genomic_DNA"/>
</dbReference>
<dbReference type="Pfam" id="PF13354">
    <property type="entry name" value="Beta-lactamase2"/>
    <property type="match status" value="1"/>
</dbReference>
<keyword evidence="4" id="KW-1185">Reference proteome</keyword>
<evidence type="ECO:0000259" key="2">
    <source>
        <dbReference type="Pfam" id="PF13354"/>
    </source>
</evidence>
<sequence length="295" mass="32075">MPANAVQPNAAHPSAVRSTAAAANPCKSAAHPAIARKLGTRIRKALSGRTGTESVAVYDRKRGIRCAIASGRRYDSASVVKATILGALLRQAADQHRSLTSVEKSQAHKMITQSDNDAASALWRSVGRTRMQRFLNRAGMTHTVLGSGGYWGLTQITAQDEIALLSRFTKRNALLPDKSRAYALGLMNKVIPSQRWGTPAGRPSGVTWHVKNGWLPRHDRYWRVHSIGTFDGHGEDYMIVVLTQDTPSMAYGVSTIERVARTVHQGLNPRMRSMTGQSIPDGTWEKSDGSVPAGL</sequence>
<feature type="domain" description="Beta-lactamase class A catalytic" evidence="2">
    <location>
        <begin position="70"/>
        <end position="243"/>
    </location>
</feature>
<gene>
    <name evidence="3" type="ORF">E1298_41440</name>
</gene>
<evidence type="ECO:0000313" key="3">
    <source>
        <dbReference type="EMBL" id="TDD65393.1"/>
    </source>
</evidence>
<accession>A0A4R5A0V0</accession>
<dbReference type="GO" id="GO:0046677">
    <property type="term" value="P:response to antibiotic"/>
    <property type="evidence" value="ECO:0007669"/>
    <property type="project" value="InterPro"/>
</dbReference>